<keyword evidence="2" id="KW-0808">Transferase</keyword>
<dbReference type="STRING" id="990371.SAMN05421813_1014"/>
<gene>
    <name evidence="2" type="ORF">SAMN05421813_1014</name>
</gene>
<feature type="domain" description="Cyclic nucleotide-binding" evidence="1">
    <location>
        <begin position="9"/>
        <end position="120"/>
    </location>
</feature>
<dbReference type="Gene3D" id="2.60.120.10">
    <property type="entry name" value="Jelly Rolls"/>
    <property type="match status" value="1"/>
</dbReference>
<sequence length="188" mass="22271">MDYHDFLNKFHQISKRDYELIADSLTNCHAKRNELIVAEGDITRDLYFVYEGTQISCYNHDGTERVMSFHYPQSLMGLPDSFYNQQPTQYYIRALTDSSYGAISFRRLEELFDESQAIERLFRKMTEAKFCGLVTRHREFHTCTIEERVKNFVARSPHILHMVPHKYIASYLNIDATNFSKIYNSIRI</sequence>
<keyword evidence="2" id="KW-0418">Kinase</keyword>
<organism evidence="2 3">
    <name type="scientific">Daejeonella rubra</name>
    <dbReference type="NCBI Taxonomy" id="990371"/>
    <lineage>
        <taxon>Bacteria</taxon>
        <taxon>Pseudomonadati</taxon>
        <taxon>Bacteroidota</taxon>
        <taxon>Sphingobacteriia</taxon>
        <taxon>Sphingobacteriales</taxon>
        <taxon>Sphingobacteriaceae</taxon>
        <taxon>Daejeonella</taxon>
    </lineage>
</organism>
<dbReference type="AlphaFoldDB" id="A0A1G9LMW1"/>
<dbReference type="RefSeq" id="WP_090697221.1">
    <property type="nucleotide sequence ID" value="NZ_FNHH01000001.1"/>
</dbReference>
<dbReference type="OrthoDB" id="792939at2"/>
<keyword evidence="3" id="KW-1185">Reference proteome</keyword>
<dbReference type="InterPro" id="IPR014710">
    <property type="entry name" value="RmlC-like_jellyroll"/>
</dbReference>
<dbReference type="CDD" id="cd00038">
    <property type="entry name" value="CAP_ED"/>
    <property type="match status" value="1"/>
</dbReference>
<reference evidence="3" key="1">
    <citation type="submission" date="2016-10" db="EMBL/GenBank/DDBJ databases">
        <authorList>
            <person name="Varghese N."/>
            <person name="Submissions S."/>
        </authorList>
    </citation>
    <scope>NUCLEOTIDE SEQUENCE [LARGE SCALE GENOMIC DNA]</scope>
    <source>
        <strain evidence="3">DSM 24536</strain>
    </source>
</reference>
<evidence type="ECO:0000259" key="1">
    <source>
        <dbReference type="PROSITE" id="PS50042"/>
    </source>
</evidence>
<evidence type="ECO:0000313" key="3">
    <source>
        <dbReference type="Proteomes" id="UP000199226"/>
    </source>
</evidence>
<dbReference type="PROSITE" id="PS50042">
    <property type="entry name" value="CNMP_BINDING_3"/>
    <property type="match status" value="1"/>
</dbReference>
<protein>
    <submittedName>
        <fullName evidence="2">cAMP-binding domain of CRP or a regulatory subunit of cAMP-dependent protein kinases</fullName>
    </submittedName>
</protein>
<dbReference type="Pfam" id="PF00027">
    <property type="entry name" value="cNMP_binding"/>
    <property type="match status" value="1"/>
</dbReference>
<accession>A0A1G9LMW1</accession>
<dbReference type="InterPro" id="IPR000595">
    <property type="entry name" value="cNMP-bd_dom"/>
</dbReference>
<dbReference type="EMBL" id="FNHH01000001">
    <property type="protein sequence ID" value="SDL63193.1"/>
    <property type="molecule type" value="Genomic_DNA"/>
</dbReference>
<dbReference type="Proteomes" id="UP000199226">
    <property type="component" value="Unassembled WGS sequence"/>
</dbReference>
<dbReference type="SUPFAM" id="SSF51206">
    <property type="entry name" value="cAMP-binding domain-like"/>
    <property type="match status" value="1"/>
</dbReference>
<proteinExistence type="predicted"/>
<dbReference type="InterPro" id="IPR018490">
    <property type="entry name" value="cNMP-bd_dom_sf"/>
</dbReference>
<name>A0A1G9LMW1_9SPHI</name>
<dbReference type="GO" id="GO:0016301">
    <property type="term" value="F:kinase activity"/>
    <property type="evidence" value="ECO:0007669"/>
    <property type="project" value="UniProtKB-KW"/>
</dbReference>
<evidence type="ECO:0000313" key="2">
    <source>
        <dbReference type="EMBL" id="SDL63193.1"/>
    </source>
</evidence>